<evidence type="ECO:0000313" key="17">
    <source>
        <dbReference type="Proteomes" id="UP000236214"/>
    </source>
</evidence>
<dbReference type="PRINTS" id="PR00413">
    <property type="entry name" value="HADHALOGNASE"/>
</dbReference>
<feature type="site" description="Important for catalytic activity and assists the phosphoryl transfer reaction to Asp8 by balancing charge and orienting the reacting groups" evidence="15">
    <location>
        <position position="146"/>
    </location>
</feature>
<evidence type="ECO:0000313" key="16">
    <source>
        <dbReference type="EMBL" id="GBD67402.1"/>
    </source>
</evidence>
<feature type="site" description="Important for catalytic activity and assists the phosphoryl transfer reaction to Asp8 by balancing charge and orienting the reacting groups" evidence="15">
    <location>
        <position position="115"/>
    </location>
</feature>
<dbReference type="CDD" id="cd02598">
    <property type="entry name" value="HAD_BPGM"/>
    <property type="match status" value="1"/>
</dbReference>
<keyword evidence="17" id="KW-1185">Reference proteome</keyword>
<evidence type="ECO:0000256" key="3">
    <source>
        <dbReference type="ARBA" id="ARBA00022490"/>
    </source>
</evidence>
<dbReference type="GO" id="GO:0005737">
    <property type="term" value="C:cytoplasm"/>
    <property type="evidence" value="ECO:0007669"/>
    <property type="project" value="UniProtKB-SubCell"/>
</dbReference>
<keyword evidence="3" id="KW-0963">Cytoplasm</keyword>
<dbReference type="AlphaFoldDB" id="A0A2H6DD88"/>
<reference evidence="16 17" key="1">
    <citation type="submission" date="2016-05" db="EMBL/GenBank/DDBJ databases">
        <title>Whole genome sequencing of Tetragenococcus halophilus subsp. halophilus NISL 7118.</title>
        <authorList>
            <person name="Shiwa Y."/>
            <person name="Nishimura I."/>
            <person name="Yoshikawa H."/>
            <person name="Koyama Y."/>
            <person name="Oguma T."/>
        </authorList>
    </citation>
    <scope>NUCLEOTIDE SEQUENCE [LARGE SCALE GENOMIC DNA]</scope>
    <source>
        <strain evidence="16 17">NISL 7118</strain>
    </source>
</reference>
<feature type="binding site" evidence="13">
    <location>
        <begin position="43"/>
        <end position="48"/>
    </location>
    <ligand>
        <name>substrate</name>
    </ligand>
</feature>
<feature type="binding site" evidence="14">
    <location>
        <position position="170"/>
    </location>
    <ligand>
        <name>Mg(2+)</name>
        <dbReference type="ChEBI" id="CHEBI:18420"/>
    </ligand>
</feature>
<accession>A0A2H6DD88</accession>
<protein>
    <recommendedName>
        <fullName evidence="11">Beta-phosphoglucomutase</fullName>
        <ecNumber evidence="10">5.4.2.6</ecNumber>
    </recommendedName>
</protein>
<dbReference type="RefSeq" id="WP_094244073.1">
    <property type="nucleotide sequence ID" value="NZ_BDEC01000007.1"/>
</dbReference>
<dbReference type="Gene3D" id="1.10.150.240">
    <property type="entry name" value="Putative phosphatase, domain 2"/>
    <property type="match status" value="1"/>
</dbReference>
<dbReference type="GO" id="GO:0050308">
    <property type="term" value="F:sugar-phosphatase activity"/>
    <property type="evidence" value="ECO:0007669"/>
    <property type="project" value="TreeGrafter"/>
</dbReference>
<dbReference type="GO" id="GO:0000287">
    <property type="term" value="F:magnesium ion binding"/>
    <property type="evidence" value="ECO:0007669"/>
    <property type="project" value="InterPro"/>
</dbReference>
<dbReference type="InterPro" id="IPR036412">
    <property type="entry name" value="HAD-like_sf"/>
</dbReference>
<feature type="binding site" evidence="13">
    <location>
        <position position="51"/>
    </location>
    <ligand>
        <name>substrate</name>
    </ligand>
</feature>
<evidence type="ECO:0000256" key="14">
    <source>
        <dbReference type="PIRSR" id="PIRSR610972-3"/>
    </source>
</evidence>
<feature type="binding site" evidence="13">
    <location>
        <position position="146"/>
    </location>
    <ligand>
        <name>substrate</name>
    </ligand>
</feature>
<feature type="binding site" evidence="14">
    <location>
        <position position="8"/>
    </location>
    <ligand>
        <name>Mg(2+)</name>
        <dbReference type="ChEBI" id="CHEBI:18420"/>
    </ligand>
</feature>
<dbReference type="InterPro" id="IPR023198">
    <property type="entry name" value="PGP-like_dom2"/>
</dbReference>
<comment type="catalytic activity">
    <reaction evidence="9">
        <text>beta-D-glucose 1-phosphate = beta-D-glucose 6-phosphate</text>
        <dbReference type="Rhea" id="RHEA:20113"/>
        <dbReference type="ChEBI" id="CHEBI:57684"/>
        <dbReference type="ChEBI" id="CHEBI:58247"/>
        <dbReference type="EC" id="5.4.2.6"/>
    </reaction>
</comment>
<dbReference type="SFLD" id="SFLDS00003">
    <property type="entry name" value="Haloacid_Dehalogenase"/>
    <property type="match status" value="1"/>
</dbReference>
<dbReference type="SUPFAM" id="SSF56784">
    <property type="entry name" value="HAD-like"/>
    <property type="match status" value="1"/>
</dbReference>
<evidence type="ECO:0000256" key="1">
    <source>
        <dbReference type="ARBA" id="ARBA00004496"/>
    </source>
</evidence>
<dbReference type="InterPro" id="IPR006439">
    <property type="entry name" value="HAD-SF_hydro_IA"/>
</dbReference>
<comment type="similarity">
    <text evidence="2">Belongs to the HAD-like hydrolase superfamily. CbbY/CbbZ/Gph/YieH family.</text>
</comment>
<sequence length="216" mass="23773">MKKGFVFDLDGVITDTAKLHYIAWKDLAAALDIEIDLAFNEQLKGVSRMESLDKILAHGGKKDDFSIAQKETLAEEKNKHYVELLQALGPQDLLPGFKEFLNAAKEKQVPCVIASASKNAPFILKKLEVFDAFDAIVDPDELTKGKPDPEIFIRAADTIHIAPEEAVGFEDAQAGIEGIKACGMFAVGVETTEPLYQADLRVKQLSELTVDELLEK</sequence>
<evidence type="ECO:0000256" key="8">
    <source>
        <dbReference type="ARBA" id="ARBA00023277"/>
    </source>
</evidence>
<dbReference type="NCBIfam" id="TIGR01990">
    <property type="entry name" value="bPGM"/>
    <property type="match status" value="1"/>
</dbReference>
<evidence type="ECO:0000256" key="4">
    <source>
        <dbReference type="ARBA" id="ARBA00022553"/>
    </source>
</evidence>
<dbReference type="EC" id="5.4.2.6" evidence="10"/>
<feature type="binding site" evidence="13">
    <location>
        <begin position="115"/>
        <end position="119"/>
    </location>
    <ligand>
        <name>substrate</name>
    </ligand>
</feature>
<evidence type="ECO:0000256" key="6">
    <source>
        <dbReference type="ARBA" id="ARBA00022842"/>
    </source>
</evidence>
<comment type="subcellular location">
    <subcellularLocation>
        <location evidence="1">Cytoplasm</location>
    </subcellularLocation>
</comment>
<comment type="cofactor">
    <cofactor evidence="14">
        <name>Mg(2+)</name>
        <dbReference type="ChEBI" id="CHEBI:18420"/>
    </cofactor>
    <text evidence="14">Binds 2 magnesium ions per subunit.</text>
</comment>
<feature type="binding site" evidence="13">
    <location>
        <begin position="8"/>
        <end position="10"/>
    </location>
    <ligand>
        <name>substrate</name>
    </ligand>
</feature>
<feature type="binding site" evidence="13">
    <location>
        <position position="77"/>
    </location>
    <ligand>
        <name>substrate</name>
    </ligand>
</feature>
<dbReference type="Proteomes" id="UP000236214">
    <property type="component" value="Unassembled WGS sequence"/>
</dbReference>
<gene>
    <name evidence="16" type="primary">pgmB</name>
    <name evidence="16" type="ORF">TEHN7118_0208</name>
</gene>
<evidence type="ECO:0000256" key="2">
    <source>
        <dbReference type="ARBA" id="ARBA00006171"/>
    </source>
</evidence>
<dbReference type="EMBL" id="BDEC01000007">
    <property type="protein sequence ID" value="GBD67402.1"/>
    <property type="molecule type" value="Genomic_DNA"/>
</dbReference>
<dbReference type="InterPro" id="IPR010972">
    <property type="entry name" value="Beta-PGM"/>
</dbReference>
<feature type="binding site" evidence="14">
    <location>
        <position position="10"/>
    </location>
    <ligand>
        <name>Mg(2+)</name>
        <dbReference type="ChEBI" id="CHEBI:18420"/>
    </ligand>
</feature>
<organism evidence="16 17">
    <name type="scientific">Tetragenococcus halophilus subsp. halophilus</name>
    <dbReference type="NCBI Taxonomy" id="1513897"/>
    <lineage>
        <taxon>Bacteria</taxon>
        <taxon>Bacillati</taxon>
        <taxon>Bacillota</taxon>
        <taxon>Bacilli</taxon>
        <taxon>Lactobacillales</taxon>
        <taxon>Enterococcaceae</taxon>
        <taxon>Tetragenococcus</taxon>
    </lineage>
</organism>
<dbReference type="SFLD" id="SFLDG01129">
    <property type="entry name" value="C1.5:_HAD__Beta-PGM__Phosphata"/>
    <property type="match status" value="1"/>
</dbReference>
<evidence type="ECO:0000256" key="7">
    <source>
        <dbReference type="ARBA" id="ARBA00023235"/>
    </source>
</evidence>
<dbReference type="PANTHER" id="PTHR43481:SF4">
    <property type="entry name" value="GLYCEROL-1-PHOSPHATE PHOSPHOHYDROLASE 1-RELATED"/>
    <property type="match status" value="1"/>
</dbReference>
<evidence type="ECO:0000256" key="10">
    <source>
        <dbReference type="ARBA" id="ARBA00044968"/>
    </source>
</evidence>
<dbReference type="InterPro" id="IPR010976">
    <property type="entry name" value="B-phosphoglucomutase_hydrolase"/>
</dbReference>
<dbReference type="GO" id="GO:0008801">
    <property type="term" value="F:beta-phosphoglucomutase activity"/>
    <property type="evidence" value="ECO:0007669"/>
    <property type="project" value="UniProtKB-EC"/>
</dbReference>
<dbReference type="NCBIfam" id="TIGR01509">
    <property type="entry name" value="HAD-SF-IA-v3"/>
    <property type="match status" value="1"/>
</dbReference>
<feature type="binding site" evidence="13">
    <location>
        <position position="24"/>
    </location>
    <ligand>
        <name>substrate</name>
    </ligand>
</feature>
<dbReference type="Gene3D" id="3.40.50.1000">
    <property type="entry name" value="HAD superfamily/HAD-like"/>
    <property type="match status" value="1"/>
</dbReference>
<dbReference type="NCBIfam" id="TIGR02009">
    <property type="entry name" value="PGMB-YQAB-SF"/>
    <property type="match status" value="1"/>
</dbReference>
<feature type="active site" description="Nucleophile" evidence="12">
    <location>
        <position position="8"/>
    </location>
</feature>
<evidence type="ECO:0000256" key="12">
    <source>
        <dbReference type="PIRSR" id="PIRSR610972-1"/>
    </source>
</evidence>
<evidence type="ECO:0000256" key="9">
    <source>
        <dbReference type="ARBA" id="ARBA00044926"/>
    </source>
</evidence>
<feature type="active site" description="Proton donor/acceptor" evidence="12">
    <location>
        <position position="10"/>
    </location>
</feature>
<keyword evidence="8" id="KW-0119">Carbohydrate metabolism</keyword>
<dbReference type="GO" id="GO:0005975">
    <property type="term" value="P:carbohydrate metabolic process"/>
    <property type="evidence" value="ECO:0007669"/>
    <property type="project" value="InterPro"/>
</dbReference>
<keyword evidence="7" id="KW-0413">Isomerase</keyword>
<comment type="caution">
    <text evidence="16">The sequence shown here is derived from an EMBL/GenBank/DDBJ whole genome shotgun (WGS) entry which is preliminary data.</text>
</comment>
<dbReference type="Pfam" id="PF00702">
    <property type="entry name" value="Hydrolase"/>
    <property type="match status" value="1"/>
</dbReference>
<keyword evidence="6 14" id="KW-0460">Magnesium</keyword>
<dbReference type="SFLD" id="SFLDG01135">
    <property type="entry name" value="C1.5.6:_HAD__Beta-PGM__Phospha"/>
    <property type="match status" value="1"/>
</dbReference>
<feature type="binding site" evidence="14">
    <location>
        <position position="171"/>
    </location>
    <ligand>
        <name>Mg(2+)</name>
        <dbReference type="ChEBI" id="CHEBI:18420"/>
    </ligand>
</feature>
<evidence type="ECO:0000256" key="15">
    <source>
        <dbReference type="PIRSR" id="PIRSR610972-4"/>
    </source>
</evidence>
<evidence type="ECO:0000256" key="13">
    <source>
        <dbReference type="PIRSR" id="PIRSR610972-2"/>
    </source>
</evidence>
<keyword evidence="5 14" id="KW-0479">Metal-binding</keyword>
<dbReference type="InterPro" id="IPR023214">
    <property type="entry name" value="HAD_sf"/>
</dbReference>
<keyword evidence="4" id="KW-0597">Phosphoprotein</keyword>
<proteinExistence type="inferred from homology"/>
<dbReference type="PANTHER" id="PTHR43481">
    <property type="entry name" value="FRUCTOSE-1-PHOSPHATE PHOSPHATASE"/>
    <property type="match status" value="1"/>
</dbReference>
<dbReference type="InterPro" id="IPR051806">
    <property type="entry name" value="HAD-like_SPP"/>
</dbReference>
<evidence type="ECO:0000256" key="11">
    <source>
        <dbReference type="ARBA" id="ARBA00044991"/>
    </source>
</evidence>
<evidence type="ECO:0000256" key="5">
    <source>
        <dbReference type="ARBA" id="ARBA00022723"/>
    </source>
</evidence>
<dbReference type="FunFam" id="1.10.150.240:FF:000010">
    <property type="entry name" value="Beta-phosphoglucomutase"/>
    <property type="match status" value="1"/>
</dbReference>
<name>A0A2H6DD88_TETHA</name>